<dbReference type="AlphaFoldDB" id="A0A0F9J318"/>
<dbReference type="Gene3D" id="3.20.20.140">
    <property type="entry name" value="Metal-dependent hydrolases"/>
    <property type="match status" value="1"/>
</dbReference>
<reference evidence="1" key="1">
    <citation type="journal article" date="2015" name="Nature">
        <title>Complex archaea that bridge the gap between prokaryotes and eukaryotes.</title>
        <authorList>
            <person name="Spang A."/>
            <person name="Saw J.H."/>
            <person name="Jorgensen S.L."/>
            <person name="Zaremba-Niedzwiedzka K."/>
            <person name="Martijn J."/>
            <person name="Lind A.E."/>
            <person name="van Eijk R."/>
            <person name="Schleper C."/>
            <person name="Guy L."/>
            <person name="Ettema T.J."/>
        </authorList>
    </citation>
    <scope>NUCLEOTIDE SEQUENCE</scope>
</reference>
<dbReference type="CDD" id="cd19067">
    <property type="entry name" value="PfuEndoQ-like"/>
    <property type="match status" value="1"/>
</dbReference>
<dbReference type="InterPro" id="IPR016195">
    <property type="entry name" value="Pol/histidinol_Pase-like"/>
</dbReference>
<proteinExistence type="predicted"/>
<sequence length="296" mass="33366">MKFYTDLHVHSKFSRATSKNLDLENLYILSQLKGISVVGTGDFTHPGWFSEIKEKLVPIGDGLFKLKADLSKRCDEQVPRACRGAVHFILSCEISNIYKKKGKTRKNHNLVCLPDMELVEKFNAKLNRIGNIKSDGRPILGLDARNLLEILLDTSDDGYLIPAHIWTPWFSLLGSKSGFNSLDECFEDLTPHVFAVETGLSSDPAMNWRVSGLDHLTLVSNSDAHSPDKLGREANLFDTDISYKAIRSALKEGDPKQFLGTIEFYPEEGKYHLDGHRKCKVRFWPKKTKSNKGICP</sequence>
<evidence type="ECO:0008006" key="2">
    <source>
        <dbReference type="Google" id="ProtNLM"/>
    </source>
</evidence>
<name>A0A0F9J318_9ZZZZ</name>
<dbReference type="Pfam" id="PF13263">
    <property type="entry name" value="PHP_C"/>
    <property type="match status" value="1"/>
</dbReference>
<organism evidence="1">
    <name type="scientific">marine sediment metagenome</name>
    <dbReference type="NCBI Taxonomy" id="412755"/>
    <lineage>
        <taxon>unclassified sequences</taxon>
        <taxon>metagenomes</taxon>
        <taxon>ecological metagenomes</taxon>
    </lineage>
</organism>
<gene>
    <name evidence="1" type="ORF">LCGC14_1506230</name>
</gene>
<dbReference type="PANTHER" id="PTHR40084:SF1">
    <property type="entry name" value="PHOSPHOTRANSFERASE"/>
    <property type="match status" value="1"/>
</dbReference>
<dbReference type="PANTHER" id="PTHR40084">
    <property type="entry name" value="PHOSPHOHYDROLASE, PHP FAMILY"/>
    <property type="match status" value="1"/>
</dbReference>
<feature type="non-terminal residue" evidence="1">
    <location>
        <position position="296"/>
    </location>
</feature>
<evidence type="ECO:0000313" key="1">
    <source>
        <dbReference type="EMBL" id="KKM63953.1"/>
    </source>
</evidence>
<comment type="caution">
    <text evidence="1">The sequence shown here is derived from an EMBL/GenBank/DDBJ whole genome shotgun (WGS) entry which is preliminary data.</text>
</comment>
<accession>A0A0F9J318</accession>
<dbReference type="EMBL" id="LAZR01010995">
    <property type="protein sequence ID" value="KKM63953.1"/>
    <property type="molecule type" value="Genomic_DNA"/>
</dbReference>
<protein>
    <recommendedName>
        <fullName evidence="2">DNA helicase UvrD</fullName>
    </recommendedName>
</protein>
<dbReference type="SUPFAM" id="SSF89550">
    <property type="entry name" value="PHP domain-like"/>
    <property type="match status" value="1"/>
</dbReference>